<dbReference type="Proteomes" id="UP000663829">
    <property type="component" value="Unassembled WGS sequence"/>
</dbReference>
<evidence type="ECO:0000256" key="2">
    <source>
        <dbReference type="ARBA" id="ARBA00004496"/>
    </source>
</evidence>
<keyword evidence="6" id="KW-0963">Cytoplasm</keyword>
<keyword evidence="11" id="KW-1185">Reference proteome</keyword>
<dbReference type="GO" id="GO:0005829">
    <property type="term" value="C:cytosol"/>
    <property type="evidence" value="ECO:0007669"/>
    <property type="project" value="TreeGrafter"/>
</dbReference>
<organism evidence="9 11">
    <name type="scientific">Didymodactylos carnosus</name>
    <dbReference type="NCBI Taxonomy" id="1234261"/>
    <lineage>
        <taxon>Eukaryota</taxon>
        <taxon>Metazoa</taxon>
        <taxon>Spiralia</taxon>
        <taxon>Gnathifera</taxon>
        <taxon>Rotifera</taxon>
        <taxon>Eurotatoria</taxon>
        <taxon>Bdelloidea</taxon>
        <taxon>Philodinida</taxon>
        <taxon>Philodinidae</taxon>
        <taxon>Didymodactylos</taxon>
    </lineage>
</organism>
<comment type="subcellular location">
    <subcellularLocation>
        <location evidence="2">Cytoplasm</location>
    </subcellularLocation>
    <subcellularLocation>
        <location evidence="1">Nucleus</location>
    </subcellularLocation>
</comment>
<evidence type="ECO:0000313" key="9">
    <source>
        <dbReference type="EMBL" id="CAF0777516.1"/>
    </source>
</evidence>
<dbReference type="GO" id="GO:0005634">
    <property type="term" value="C:nucleus"/>
    <property type="evidence" value="ECO:0007669"/>
    <property type="project" value="UniProtKB-SubCell"/>
</dbReference>
<comment type="similarity">
    <text evidence="4">Belongs to the ELP5 family.</text>
</comment>
<comment type="caution">
    <text evidence="9">The sequence shown here is derived from an EMBL/GenBank/DDBJ whole genome shotgun (WGS) entry which is preliminary data.</text>
</comment>
<evidence type="ECO:0000256" key="1">
    <source>
        <dbReference type="ARBA" id="ARBA00004123"/>
    </source>
</evidence>
<evidence type="ECO:0000313" key="10">
    <source>
        <dbReference type="EMBL" id="CAF3560249.1"/>
    </source>
</evidence>
<dbReference type="Pfam" id="PF10483">
    <property type="entry name" value="Elong_Iki1"/>
    <property type="match status" value="1"/>
</dbReference>
<dbReference type="GO" id="GO:0000049">
    <property type="term" value="F:tRNA binding"/>
    <property type="evidence" value="ECO:0007669"/>
    <property type="project" value="TreeGrafter"/>
</dbReference>
<keyword evidence="7" id="KW-0819">tRNA processing</keyword>
<keyword evidence="8" id="KW-0539">Nucleus</keyword>
<reference evidence="9" key="1">
    <citation type="submission" date="2021-02" db="EMBL/GenBank/DDBJ databases">
        <authorList>
            <person name="Nowell W R."/>
        </authorList>
    </citation>
    <scope>NUCLEOTIDE SEQUENCE</scope>
</reference>
<comment type="pathway">
    <text evidence="3">tRNA modification; 5-methoxycarbonylmethyl-2-thiouridine-tRNA biosynthesis.</text>
</comment>
<dbReference type="EMBL" id="CAJOBC010000247">
    <property type="protein sequence ID" value="CAF3560249.1"/>
    <property type="molecule type" value="Genomic_DNA"/>
</dbReference>
<protein>
    <recommendedName>
        <fullName evidence="5">Elongator complex protein 5</fullName>
    </recommendedName>
</protein>
<dbReference type="InterPro" id="IPR019519">
    <property type="entry name" value="Elp5"/>
</dbReference>
<dbReference type="GO" id="GO:0033588">
    <property type="term" value="C:elongator holoenzyme complex"/>
    <property type="evidence" value="ECO:0007669"/>
    <property type="project" value="InterPro"/>
</dbReference>
<dbReference type="PANTHER" id="PTHR15641:SF1">
    <property type="entry name" value="ELONGATOR COMPLEX PROTEIN 5"/>
    <property type="match status" value="1"/>
</dbReference>
<dbReference type="EMBL" id="CAJNOQ010000247">
    <property type="protein sequence ID" value="CAF0777516.1"/>
    <property type="molecule type" value="Genomic_DNA"/>
</dbReference>
<evidence type="ECO:0000256" key="4">
    <source>
        <dbReference type="ARBA" id="ARBA00009567"/>
    </source>
</evidence>
<dbReference type="Proteomes" id="UP000681722">
    <property type="component" value="Unassembled WGS sequence"/>
</dbReference>
<dbReference type="OrthoDB" id="166907at2759"/>
<accession>A0A813R3C9</accession>
<proteinExistence type="inferred from homology"/>
<gene>
    <name evidence="9" type="ORF">GPM918_LOCUS2276</name>
    <name evidence="10" type="ORF">SRO942_LOCUS2276</name>
</gene>
<dbReference type="UniPathway" id="UPA00988"/>
<evidence type="ECO:0000256" key="8">
    <source>
        <dbReference type="ARBA" id="ARBA00023242"/>
    </source>
</evidence>
<sequence>MQGGYENPSLSSVGFQFSSTYVAEIINKITVIDFFKESNLSKSIASYFANNIVQSTEKCFILIESLPWLLTNSTLGEVCRTLLEYSRANVVMAVLPFDCVNETIMNSFRSIANIIIHVKSLESNSIIQAKIEQKSKTSIETIKVCLMFTIDNHLNAINVREEKISNRKPKTVTSADTTDITTNLTFNLRLKEDEVQARNNLVLPYVKQRTRATDESFTIHYEYDKQDDIDEDDPDDDLTL</sequence>
<evidence type="ECO:0000313" key="11">
    <source>
        <dbReference type="Proteomes" id="UP000663829"/>
    </source>
</evidence>
<name>A0A813R3C9_9BILA</name>
<evidence type="ECO:0000256" key="6">
    <source>
        <dbReference type="ARBA" id="ARBA00022490"/>
    </source>
</evidence>
<dbReference type="PANTHER" id="PTHR15641">
    <property type="entry name" value="ELONGATOR COMPLEX PROTEIN 5"/>
    <property type="match status" value="1"/>
</dbReference>
<dbReference type="AlphaFoldDB" id="A0A813R3C9"/>
<evidence type="ECO:0000256" key="5">
    <source>
        <dbReference type="ARBA" id="ARBA00020264"/>
    </source>
</evidence>
<dbReference type="GO" id="GO:0002098">
    <property type="term" value="P:tRNA wobble uridine modification"/>
    <property type="evidence" value="ECO:0007669"/>
    <property type="project" value="InterPro"/>
</dbReference>
<evidence type="ECO:0000256" key="7">
    <source>
        <dbReference type="ARBA" id="ARBA00022694"/>
    </source>
</evidence>
<evidence type="ECO:0000256" key="3">
    <source>
        <dbReference type="ARBA" id="ARBA00005043"/>
    </source>
</evidence>